<protein>
    <submittedName>
        <fullName evidence="1">Uncharacterized protein</fullName>
    </submittedName>
</protein>
<dbReference type="PATRIC" id="fig|322095.3.peg.1847"/>
<sequence length="484" mass="53681">MLPLASKNNPPMHLPMNKQSRYTALSLLAFTLLLGGCRKEETPHTTSIPSETEETLGADRYVLMTYKSTTIPAGPMKGLSYKESYISYFDHLPTSDGVNNILERNTLFGRFGSDGGGLLEAHGQIYRYSNAVNNHAQGDLLINNPVRLTFSPSAQAIGERAYLESDAGGFSQAEKNFAIGEQLGFLIQPPATDRIIEVTTFDPKTMAKLPAKILISEADKERIRQFILEKTPALSGQQLPRLVLGMKLMVLHEGTLIMDAELQSDAQTNLSRDCYLVAYEAKNGGRLLSLSYLPNTGRLGTPSELLQYAHDEAGDLYLLAQGGDLLGFYQNSLIYRIRHGSHEVDPDWQVKISDLGLNYPARFNGIYVYQGKLLTMVSAHQLSAIRSEIPQDEWQYYTIDLATRHAEPIASLRPSSAFRQGVNIATVIDGRLYLRYVRTSSEAPYNGYYTYDVATGRATPAFSVALQSGYVADFKKITLTPQPR</sequence>
<name>A0A134B1Y8_9PORP</name>
<dbReference type="EMBL" id="LSDK01000130">
    <property type="protein sequence ID" value="KXB73934.1"/>
    <property type="molecule type" value="Genomic_DNA"/>
</dbReference>
<keyword evidence="2" id="KW-1185">Reference proteome</keyword>
<evidence type="ECO:0000313" key="2">
    <source>
        <dbReference type="Proteomes" id="UP000070224"/>
    </source>
</evidence>
<dbReference type="Proteomes" id="UP000070224">
    <property type="component" value="Unassembled WGS sequence"/>
</dbReference>
<evidence type="ECO:0000313" key="1">
    <source>
        <dbReference type="EMBL" id="KXB73934.1"/>
    </source>
</evidence>
<comment type="caution">
    <text evidence="1">The sequence shown here is derived from an EMBL/GenBank/DDBJ whole genome shotgun (WGS) entry which is preliminary data.</text>
</comment>
<dbReference type="AlphaFoldDB" id="A0A134B1Y8"/>
<proteinExistence type="predicted"/>
<reference evidence="2" key="1">
    <citation type="submission" date="2016-01" db="EMBL/GenBank/DDBJ databases">
        <authorList>
            <person name="Mitreva M."/>
            <person name="Pepin K.H."/>
            <person name="Mihindukulasuriya K.A."/>
            <person name="Fulton R."/>
            <person name="Fronick C."/>
            <person name="O'Laughlin M."/>
            <person name="Miner T."/>
            <person name="Herter B."/>
            <person name="Rosa B.A."/>
            <person name="Cordes M."/>
            <person name="Tomlinson C."/>
            <person name="Wollam A."/>
            <person name="Palsikar V.B."/>
            <person name="Mardis E.R."/>
            <person name="Wilson R.K."/>
        </authorList>
    </citation>
    <scope>NUCLEOTIDE SEQUENCE [LARGE SCALE GENOMIC DNA]</scope>
    <source>
        <strain evidence="2">KA00683</strain>
    </source>
</reference>
<organism evidence="1 2">
    <name type="scientific">Porphyromonas somerae</name>
    <dbReference type="NCBI Taxonomy" id="322095"/>
    <lineage>
        <taxon>Bacteria</taxon>
        <taxon>Pseudomonadati</taxon>
        <taxon>Bacteroidota</taxon>
        <taxon>Bacteroidia</taxon>
        <taxon>Bacteroidales</taxon>
        <taxon>Porphyromonadaceae</taxon>
        <taxon>Porphyromonas</taxon>
    </lineage>
</organism>
<dbReference type="STRING" id="322095.HMPREF3185_01872"/>
<accession>A0A134B1Y8</accession>
<gene>
    <name evidence="1" type="ORF">HMPREF3185_01872</name>
</gene>